<dbReference type="EMBL" id="AP018042">
    <property type="protein sequence ID" value="BAX79851.1"/>
    <property type="molecule type" value="Genomic_DNA"/>
</dbReference>
<dbReference type="OrthoDB" id="9770036at2"/>
<sequence length="417" mass="46386">MFDRDKWQEIFSTISKNKTRTVLTGFSVATGIFMLIFLLGAGRGLRNGMTDIFAQDATNSMQIYGGRTTKAYKGTPEGKRIQMVNDDYLNIKKSIEKLDVISAMSYIPGAETISYKSNFGNFNVSPVHDTYKEIKNFDILKGRFLNQKDIKENRKVVAIQDVVKEVLFPKETAISKLITINGIKFKVVGVFHQPSFDDNSREIYIPITVAQKVFNNNDHLQRISFTLNDISVEESKNVVQQVTYQMAAKHGFSKEDKSALWIRNNIEGSQSFASIFTAIEMFVWIIGTFTIVLGAIGVFNIMMIVVKERTKEIGVRKAIGASPKSVVGLILMEAIFITAASGYIGLIAGVGLLEMITKFDLIYKIYPPAAIYFINPQVDLGVAVGATIVLVITGALAGFFPARKAARIRPIEALRDE</sequence>
<keyword evidence="4 7" id="KW-1133">Transmembrane helix</keyword>
<evidence type="ECO:0000256" key="3">
    <source>
        <dbReference type="ARBA" id="ARBA00022692"/>
    </source>
</evidence>
<dbReference type="Pfam" id="PF12704">
    <property type="entry name" value="MacB_PCD"/>
    <property type="match status" value="1"/>
</dbReference>
<dbReference type="GO" id="GO:0005886">
    <property type="term" value="C:plasma membrane"/>
    <property type="evidence" value="ECO:0007669"/>
    <property type="project" value="UniProtKB-SubCell"/>
</dbReference>
<feature type="transmembrane region" description="Helical" evidence="7">
    <location>
        <begin position="326"/>
        <end position="353"/>
    </location>
</feature>
<comment type="subcellular location">
    <subcellularLocation>
        <location evidence="1">Cell membrane</location>
        <topology evidence="1">Multi-pass membrane protein</topology>
    </subcellularLocation>
</comment>
<organism evidence="10 11">
    <name type="scientific">Labilibaculum antarcticum</name>
    <dbReference type="NCBI Taxonomy" id="1717717"/>
    <lineage>
        <taxon>Bacteria</taxon>
        <taxon>Pseudomonadati</taxon>
        <taxon>Bacteroidota</taxon>
        <taxon>Bacteroidia</taxon>
        <taxon>Marinilabiliales</taxon>
        <taxon>Marinifilaceae</taxon>
        <taxon>Labilibaculum</taxon>
    </lineage>
</organism>
<keyword evidence="2" id="KW-1003">Cell membrane</keyword>
<dbReference type="Proteomes" id="UP000218267">
    <property type="component" value="Chromosome"/>
</dbReference>
<evidence type="ECO:0000256" key="2">
    <source>
        <dbReference type="ARBA" id="ARBA00022475"/>
    </source>
</evidence>
<proteinExistence type="inferred from homology"/>
<dbReference type="PANTHER" id="PTHR30572">
    <property type="entry name" value="MEMBRANE COMPONENT OF TRANSPORTER-RELATED"/>
    <property type="match status" value="1"/>
</dbReference>
<evidence type="ECO:0000256" key="7">
    <source>
        <dbReference type="SAM" id="Phobius"/>
    </source>
</evidence>
<evidence type="ECO:0000259" key="8">
    <source>
        <dbReference type="Pfam" id="PF02687"/>
    </source>
</evidence>
<dbReference type="InterPro" id="IPR003838">
    <property type="entry name" value="ABC3_permease_C"/>
</dbReference>
<dbReference type="RefSeq" id="WP_096428732.1">
    <property type="nucleotide sequence ID" value="NZ_AP018042.1"/>
</dbReference>
<dbReference type="GO" id="GO:0022857">
    <property type="term" value="F:transmembrane transporter activity"/>
    <property type="evidence" value="ECO:0007669"/>
    <property type="project" value="TreeGrafter"/>
</dbReference>
<evidence type="ECO:0000256" key="1">
    <source>
        <dbReference type="ARBA" id="ARBA00004651"/>
    </source>
</evidence>
<accession>A0A1Y1CKQ7</accession>
<evidence type="ECO:0000259" key="9">
    <source>
        <dbReference type="Pfam" id="PF12704"/>
    </source>
</evidence>
<comment type="similarity">
    <text evidence="6">Belongs to the ABC-4 integral membrane protein family.</text>
</comment>
<name>A0A1Y1CKQ7_9BACT</name>
<dbReference type="KEGG" id="mbas:ALGA_1472"/>
<evidence type="ECO:0000313" key="10">
    <source>
        <dbReference type="EMBL" id="BAX79851.1"/>
    </source>
</evidence>
<feature type="transmembrane region" description="Helical" evidence="7">
    <location>
        <begin position="281"/>
        <end position="306"/>
    </location>
</feature>
<reference evidence="10 11" key="1">
    <citation type="journal article" date="2018" name="Mar. Genomics">
        <title>Complete genome sequence of Marinifilaceae bacterium strain SPP2, isolated from the Antarctic marine sediment.</title>
        <authorList>
            <person name="Watanabe M."/>
            <person name="Kojima H."/>
            <person name="Fukui M."/>
        </authorList>
    </citation>
    <scope>NUCLEOTIDE SEQUENCE [LARGE SCALE GENOMIC DNA]</scope>
    <source>
        <strain evidence="10 11">SPP2</strain>
    </source>
</reference>
<evidence type="ECO:0000313" key="11">
    <source>
        <dbReference type="Proteomes" id="UP000218267"/>
    </source>
</evidence>
<feature type="domain" description="ABC3 transporter permease C-terminal" evidence="8">
    <location>
        <begin position="285"/>
        <end position="409"/>
    </location>
</feature>
<feature type="transmembrane region" description="Helical" evidence="7">
    <location>
        <begin position="380"/>
        <end position="400"/>
    </location>
</feature>
<protein>
    <recommendedName>
        <fullName evidence="12">ABC transporter permease</fullName>
    </recommendedName>
</protein>
<keyword evidence="5 7" id="KW-0472">Membrane</keyword>
<evidence type="ECO:0008006" key="12">
    <source>
        <dbReference type="Google" id="ProtNLM"/>
    </source>
</evidence>
<dbReference type="PANTHER" id="PTHR30572:SF4">
    <property type="entry name" value="ABC TRANSPORTER PERMEASE YTRF"/>
    <property type="match status" value="1"/>
</dbReference>
<dbReference type="InterPro" id="IPR050250">
    <property type="entry name" value="Macrolide_Exporter_MacB"/>
</dbReference>
<evidence type="ECO:0000256" key="6">
    <source>
        <dbReference type="ARBA" id="ARBA00038076"/>
    </source>
</evidence>
<evidence type="ECO:0000256" key="5">
    <source>
        <dbReference type="ARBA" id="ARBA00023136"/>
    </source>
</evidence>
<dbReference type="InterPro" id="IPR025857">
    <property type="entry name" value="MacB_PCD"/>
</dbReference>
<dbReference type="AlphaFoldDB" id="A0A1Y1CKQ7"/>
<keyword evidence="3 7" id="KW-0812">Transmembrane</keyword>
<feature type="transmembrane region" description="Helical" evidence="7">
    <location>
        <begin position="21"/>
        <end position="41"/>
    </location>
</feature>
<dbReference type="Pfam" id="PF02687">
    <property type="entry name" value="FtsX"/>
    <property type="match status" value="1"/>
</dbReference>
<keyword evidence="11" id="KW-1185">Reference proteome</keyword>
<gene>
    <name evidence="10" type="ORF">ALGA_1472</name>
</gene>
<evidence type="ECO:0000256" key="4">
    <source>
        <dbReference type="ARBA" id="ARBA00022989"/>
    </source>
</evidence>
<reference evidence="11" key="2">
    <citation type="journal article" date="2020" name="Antonie Van Leeuwenhoek">
        <title>Labilibaculum antarcticum sp. nov., a novel facultative anaerobic, psychrotorelant bacterium isolated from marine sediment of Antarctica.</title>
        <authorList>
            <person name="Watanabe M."/>
            <person name="Kojima H."/>
            <person name="Fukui M."/>
        </authorList>
    </citation>
    <scope>NUCLEOTIDE SEQUENCE [LARGE SCALE GENOMIC DNA]</scope>
    <source>
        <strain evidence="11">SPP2</strain>
    </source>
</reference>
<feature type="domain" description="MacB-like periplasmic core" evidence="9">
    <location>
        <begin position="21"/>
        <end position="234"/>
    </location>
</feature>